<dbReference type="RefSeq" id="WP_133473383.1">
    <property type="nucleotide sequence ID" value="NZ_SNWP01000010.1"/>
</dbReference>
<dbReference type="SUPFAM" id="SSF158446">
    <property type="entry name" value="IVS-encoded protein-like"/>
    <property type="match status" value="1"/>
</dbReference>
<evidence type="ECO:0000313" key="2">
    <source>
        <dbReference type="Proteomes" id="UP000295741"/>
    </source>
</evidence>
<protein>
    <submittedName>
        <fullName evidence="1">Four helix bundle protein</fullName>
    </submittedName>
</protein>
<dbReference type="PANTHER" id="PTHR38471">
    <property type="entry name" value="FOUR HELIX BUNDLE PROTEIN"/>
    <property type="match status" value="1"/>
</dbReference>
<dbReference type="Gene3D" id="1.20.1440.60">
    <property type="entry name" value="23S rRNA-intervening sequence"/>
    <property type="match status" value="1"/>
</dbReference>
<dbReference type="CDD" id="cd16377">
    <property type="entry name" value="23S_rRNA_IVP_like"/>
    <property type="match status" value="1"/>
</dbReference>
<gene>
    <name evidence="1" type="ORF">BC659_0836</name>
</gene>
<evidence type="ECO:0000313" key="1">
    <source>
        <dbReference type="EMBL" id="TDO28756.1"/>
    </source>
</evidence>
<proteinExistence type="predicted"/>
<dbReference type="Pfam" id="PF05635">
    <property type="entry name" value="23S_rRNA_IVP"/>
    <property type="match status" value="1"/>
</dbReference>
<dbReference type="OrthoDB" id="9811959at2"/>
<organism evidence="1 2">
    <name type="scientific">Sediminibacterium goheungense</name>
    <dbReference type="NCBI Taxonomy" id="1086393"/>
    <lineage>
        <taxon>Bacteria</taxon>
        <taxon>Pseudomonadati</taxon>
        <taxon>Bacteroidota</taxon>
        <taxon>Chitinophagia</taxon>
        <taxon>Chitinophagales</taxon>
        <taxon>Chitinophagaceae</taxon>
        <taxon>Sediminibacterium</taxon>
    </lineage>
</organism>
<dbReference type="AlphaFoldDB" id="A0A4R6J399"/>
<dbReference type="InterPro" id="IPR036583">
    <property type="entry name" value="23S_rRNA_IVS_sf"/>
</dbReference>
<dbReference type="PANTHER" id="PTHR38471:SF2">
    <property type="entry name" value="FOUR HELIX BUNDLE PROTEIN"/>
    <property type="match status" value="1"/>
</dbReference>
<accession>A0A4R6J399</accession>
<dbReference type="InterPro" id="IPR012657">
    <property type="entry name" value="23S_rRNA-intervening_sequence"/>
</dbReference>
<name>A0A4R6J399_9BACT</name>
<keyword evidence="2" id="KW-1185">Reference proteome</keyword>
<sequence>MFLQLAHTRLIVFARSRDLILESYSLTRYFPESENFGLTQQIRRAACSIHLNLAEGCSRKSTAERNRFFEIARGSLIEVDTAVGIAIALKYIPDEQLENIKVLIIENFKLLSAMIH</sequence>
<comment type="caution">
    <text evidence="1">The sequence shown here is derived from an EMBL/GenBank/DDBJ whole genome shotgun (WGS) entry which is preliminary data.</text>
</comment>
<dbReference type="EMBL" id="SNWP01000010">
    <property type="protein sequence ID" value="TDO28756.1"/>
    <property type="molecule type" value="Genomic_DNA"/>
</dbReference>
<reference evidence="1 2" key="1">
    <citation type="submission" date="2019-03" db="EMBL/GenBank/DDBJ databases">
        <title>Genomic Encyclopedia of Archaeal and Bacterial Type Strains, Phase II (KMG-II): from individual species to whole genera.</title>
        <authorList>
            <person name="Goeker M."/>
        </authorList>
    </citation>
    <scope>NUCLEOTIDE SEQUENCE [LARGE SCALE GENOMIC DNA]</scope>
    <source>
        <strain evidence="1 2">DSM 28323</strain>
    </source>
</reference>
<dbReference type="Proteomes" id="UP000295741">
    <property type="component" value="Unassembled WGS sequence"/>
</dbReference>
<dbReference type="NCBIfam" id="TIGR02436">
    <property type="entry name" value="four helix bundle protein"/>
    <property type="match status" value="1"/>
</dbReference>